<dbReference type="EMBL" id="KV453855">
    <property type="protein sequence ID" value="ODV84682.1"/>
    <property type="molecule type" value="Genomic_DNA"/>
</dbReference>
<dbReference type="AlphaFoldDB" id="A0A1E4SYZ7"/>
<dbReference type="Proteomes" id="UP000094801">
    <property type="component" value="Unassembled WGS sequence"/>
</dbReference>
<name>A0A1E4SYZ7_9ASCO</name>
<evidence type="ECO:0000256" key="1">
    <source>
        <dbReference type="SAM" id="MobiDB-lite"/>
    </source>
</evidence>
<feature type="region of interest" description="Disordered" evidence="1">
    <location>
        <begin position="44"/>
        <end position="70"/>
    </location>
</feature>
<organism evidence="2 3">
    <name type="scientific">[Candida] arabinofermentans NRRL YB-2248</name>
    <dbReference type="NCBI Taxonomy" id="983967"/>
    <lineage>
        <taxon>Eukaryota</taxon>
        <taxon>Fungi</taxon>
        <taxon>Dikarya</taxon>
        <taxon>Ascomycota</taxon>
        <taxon>Saccharomycotina</taxon>
        <taxon>Pichiomycetes</taxon>
        <taxon>Pichiales</taxon>
        <taxon>Pichiaceae</taxon>
        <taxon>Ogataea</taxon>
        <taxon>Ogataea/Candida clade</taxon>
    </lineage>
</organism>
<protein>
    <submittedName>
        <fullName evidence="2">Uncharacterized protein</fullName>
    </submittedName>
</protein>
<feature type="compositionally biased region" description="Basic residues" evidence="1">
    <location>
        <begin position="55"/>
        <end position="69"/>
    </location>
</feature>
<gene>
    <name evidence="2" type="ORF">CANARDRAFT_23683</name>
</gene>
<dbReference type="Gene3D" id="2.40.50.140">
    <property type="entry name" value="Nucleic acid-binding proteins"/>
    <property type="match status" value="1"/>
</dbReference>
<evidence type="ECO:0000313" key="3">
    <source>
        <dbReference type="Proteomes" id="UP000094801"/>
    </source>
</evidence>
<sequence>MGKLIVNLTTLRTIQATECHPIELRVIGQVQEYNLSTGFLTLKNMSPAPSQPSLKRSRSKLKKSKKRLKSNITESTTLLSLSSTSMDTATSSLTNKEIDSMVLVRRESENTEYIPFINLNLNPLLPSLKLTSTTTTAIHKGAVINVELLFMGLDQEFTVVDLYEVSDPGVVIGRLAELIQFEKVA</sequence>
<keyword evidence="3" id="KW-1185">Reference proteome</keyword>
<reference evidence="3" key="1">
    <citation type="submission" date="2016-04" db="EMBL/GenBank/DDBJ databases">
        <title>Comparative genomics of biotechnologically important yeasts.</title>
        <authorList>
            <consortium name="DOE Joint Genome Institute"/>
            <person name="Riley R."/>
            <person name="Haridas S."/>
            <person name="Wolfe K.H."/>
            <person name="Lopes M.R."/>
            <person name="Hittinger C.T."/>
            <person name="Goker M."/>
            <person name="Salamov A."/>
            <person name="Wisecaver J."/>
            <person name="Long T.M."/>
            <person name="Aerts A.L."/>
            <person name="Barry K."/>
            <person name="Choi C."/>
            <person name="Clum A."/>
            <person name="Coughlan A.Y."/>
            <person name="Deshpande S."/>
            <person name="Douglass A.P."/>
            <person name="Hanson S.J."/>
            <person name="Klenk H.-P."/>
            <person name="Labutti K."/>
            <person name="Lapidus A."/>
            <person name="Lindquist E."/>
            <person name="Lipzen A."/>
            <person name="Meier-Kolthoff J.P."/>
            <person name="Ohm R.A."/>
            <person name="Otillar R.P."/>
            <person name="Pangilinan J."/>
            <person name="Peng Y."/>
            <person name="Rokas A."/>
            <person name="Rosa C.A."/>
            <person name="Scheuner C."/>
            <person name="Sibirny A.A."/>
            <person name="Slot J.C."/>
            <person name="Stielow J.B."/>
            <person name="Sun H."/>
            <person name="Kurtzman C.P."/>
            <person name="Blackwell M."/>
            <person name="Grigoriev I.V."/>
            <person name="Jeffries T.W."/>
        </authorList>
    </citation>
    <scope>NUCLEOTIDE SEQUENCE [LARGE SCALE GENOMIC DNA]</scope>
    <source>
        <strain evidence="3">NRRL YB-2248</strain>
    </source>
</reference>
<evidence type="ECO:0000313" key="2">
    <source>
        <dbReference type="EMBL" id="ODV84682.1"/>
    </source>
</evidence>
<accession>A0A1E4SYZ7</accession>
<dbReference type="InterPro" id="IPR012340">
    <property type="entry name" value="NA-bd_OB-fold"/>
</dbReference>
<dbReference type="OrthoDB" id="10651376at2759"/>
<proteinExistence type="predicted"/>